<feature type="transmembrane region" description="Helical" evidence="1">
    <location>
        <begin position="39"/>
        <end position="61"/>
    </location>
</feature>
<sequence length="130" mass="15695">MKKILNNIFLIVYPFLLLITMLYNFSLKDQIIRFNINKFQFIVFILVYFVMFALFIFNFFIKKESFHIVSLIIGLIEIILLQIPQILLRISHNLYSVIYGQIQLNIFIFGTLLTLYILMFIMYHKVKQEK</sequence>
<keyword evidence="1" id="KW-0472">Membrane</keyword>
<feature type="transmembrane region" description="Helical" evidence="1">
    <location>
        <begin position="102"/>
        <end position="123"/>
    </location>
</feature>
<organism evidence="2 3">
    <name type="scientific">Gottschalkia purinilytica</name>
    <name type="common">Clostridium purinilyticum</name>
    <dbReference type="NCBI Taxonomy" id="1503"/>
    <lineage>
        <taxon>Bacteria</taxon>
        <taxon>Bacillati</taxon>
        <taxon>Bacillota</taxon>
        <taxon>Tissierellia</taxon>
        <taxon>Tissierellales</taxon>
        <taxon>Gottschalkiaceae</taxon>
        <taxon>Gottschalkia</taxon>
    </lineage>
</organism>
<accession>A0A0L0WD69</accession>
<feature type="transmembrane region" description="Helical" evidence="1">
    <location>
        <begin position="68"/>
        <end position="90"/>
    </location>
</feature>
<reference evidence="3" key="1">
    <citation type="submission" date="2015-07" db="EMBL/GenBank/DDBJ databases">
        <title>Draft genome sequence of the purine-degrading Gottschalkia purinilyticum DSM 1384 (formerly Clostridium purinilyticum).</title>
        <authorList>
            <person name="Poehlein A."/>
            <person name="Schiel-Bengelsdorf B."/>
            <person name="Bengelsdorf F.R."/>
            <person name="Daniel R."/>
            <person name="Duerre P."/>
        </authorList>
    </citation>
    <scope>NUCLEOTIDE SEQUENCE [LARGE SCALE GENOMIC DNA]</scope>
    <source>
        <strain evidence="3">DSM 1384</strain>
    </source>
</reference>
<feature type="transmembrane region" description="Helical" evidence="1">
    <location>
        <begin position="7"/>
        <end position="27"/>
    </location>
</feature>
<comment type="caution">
    <text evidence="2">The sequence shown here is derived from an EMBL/GenBank/DDBJ whole genome shotgun (WGS) entry which is preliminary data.</text>
</comment>
<name>A0A0L0WD69_GOTPU</name>
<evidence type="ECO:0000313" key="2">
    <source>
        <dbReference type="EMBL" id="KNF09412.1"/>
    </source>
</evidence>
<dbReference type="AlphaFoldDB" id="A0A0L0WD69"/>
<dbReference type="Proteomes" id="UP000037267">
    <property type="component" value="Unassembled WGS sequence"/>
</dbReference>
<gene>
    <name evidence="2" type="ORF">CLPU_3c01900</name>
</gene>
<keyword evidence="3" id="KW-1185">Reference proteome</keyword>
<keyword evidence="1" id="KW-0812">Transmembrane</keyword>
<dbReference type="EMBL" id="LGSS01000003">
    <property type="protein sequence ID" value="KNF09412.1"/>
    <property type="molecule type" value="Genomic_DNA"/>
</dbReference>
<keyword evidence="1" id="KW-1133">Transmembrane helix</keyword>
<protein>
    <submittedName>
        <fullName evidence="2">Uncharacterized protein</fullName>
    </submittedName>
</protein>
<evidence type="ECO:0000313" key="3">
    <source>
        <dbReference type="Proteomes" id="UP000037267"/>
    </source>
</evidence>
<evidence type="ECO:0000256" key="1">
    <source>
        <dbReference type="SAM" id="Phobius"/>
    </source>
</evidence>
<proteinExistence type="predicted"/>